<proteinExistence type="predicted"/>
<accession>A0ACC0WN15</accession>
<dbReference type="EMBL" id="CM047589">
    <property type="protein sequence ID" value="KAI9920275.1"/>
    <property type="molecule type" value="Genomic_DNA"/>
</dbReference>
<name>A0ACC0WN15_9STRA</name>
<evidence type="ECO:0000313" key="1">
    <source>
        <dbReference type="EMBL" id="KAI9920275.1"/>
    </source>
</evidence>
<evidence type="ECO:0000313" key="2">
    <source>
        <dbReference type="Proteomes" id="UP001163321"/>
    </source>
</evidence>
<sequence>MESKCRMESSREVRDRRELEALSKKVVTLETKLHDAYEKIDVKEVTQEEGSGRKSALLDNETTQLRDQLRKGAGVATSERVVALEVKLRNAQREVQASLVSKKTLIESVTKYKALEEASEKNLEELSTASEKWKLHEAAKVQALERKRDELMNELTQARVELKEQIMENNKLREEMELSGKTHK</sequence>
<organism evidence="1 2">
    <name type="scientific">Peronosclerospora sorghi</name>
    <dbReference type="NCBI Taxonomy" id="230839"/>
    <lineage>
        <taxon>Eukaryota</taxon>
        <taxon>Sar</taxon>
        <taxon>Stramenopiles</taxon>
        <taxon>Oomycota</taxon>
        <taxon>Peronosporomycetes</taxon>
        <taxon>Peronosporales</taxon>
        <taxon>Peronosporaceae</taxon>
        <taxon>Peronosclerospora</taxon>
    </lineage>
</organism>
<gene>
    <name evidence="1" type="ORF">PsorP6_015692</name>
</gene>
<comment type="caution">
    <text evidence="1">The sequence shown here is derived from an EMBL/GenBank/DDBJ whole genome shotgun (WGS) entry which is preliminary data.</text>
</comment>
<protein>
    <submittedName>
        <fullName evidence="1">Uncharacterized protein</fullName>
    </submittedName>
</protein>
<keyword evidence="2" id="KW-1185">Reference proteome</keyword>
<dbReference type="Proteomes" id="UP001163321">
    <property type="component" value="Chromosome 10"/>
</dbReference>
<reference evidence="1 2" key="1">
    <citation type="journal article" date="2022" name="bioRxiv">
        <title>The genome of the oomycete Peronosclerospora sorghi, a cosmopolitan pathogen of maize and sorghum, is inflated with dispersed pseudogenes.</title>
        <authorList>
            <person name="Fletcher K."/>
            <person name="Martin F."/>
            <person name="Isakeit T."/>
            <person name="Cavanaugh K."/>
            <person name="Magill C."/>
            <person name="Michelmore R."/>
        </authorList>
    </citation>
    <scope>NUCLEOTIDE SEQUENCE [LARGE SCALE GENOMIC DNA]</scope>
    <source>
        <strain evidence="1">P6</strain>
    </source>
</reference>